<protein>
    <submittedName>
        <fullName evidence="3">Uncharacterized protein</fullName>
    </submittedName>
</protein>
<evidence type="ECO:0000256" key="1">
    <source>
        <dbReference type="SAM" id="MobiDB-lite"/>
    </source>
</evidence>
<feature type="region of interest" description="Disordered" evidence="1">
    <location>
        <begin position="60"/>
        <end position="103"/>
    </location>
</feature>
<accession>A0A7E4VNZ0</accession>
<evidence type="ECO:0000313" key="3">
    <source>
        <dbReference type="WBParaSite" id="Pan_g23374.t1"/>
    </source>
</evidence>
<evidence type="ECO:0000313" key="2">
    <source>
        <dbReference type="Proteomes" id="UP000492821"/>
    </source>
</evidence>
<reference evidence="3" key="2">
    <citation type="submission" date="2020-10" db="UniProtKB">
        <authorList>
            <consortium name="WormBaseParasite"/>
        </authorList>
    </citation>
    <scope>IDENTIFICATION</scope>
</reference>
<keyword evidence="2" id="KW-1185">Reference proteome</keyword>
<organism evidence="2 3">
    <name type="scientific">Panagrellus redivivus</name>
    <name type="common">Microworm</name>
    <dbReference type="NCBI Taxonomy" id="6233"/>
    <lineage>
        <taxon>Eukaryota</taxon>
        <taxon>Metazoa</taxon>
        <taxon>Ecdysozoa</taxon>
        <taxon>Nematoda</taxon>
        <taxon>Chromadorea</taxon>
        <taxon>Rhabditida</taxon>
        <taxon>Tylenchina</taxon>
        <taxon>Panagrolaimomorpha</taxon>
        <taxon>Panagrolaimoidea</taxon>
        <taxon>Panagrolaimidae</taxon>
        <taxon>Panagrellus</taxon>
    </lineage>
</organism>
<reference evidence="2" key="1">
    <citation type="journal article" date="2013" name="Genetics">
        <title>The draft genome and transcriptome of Panagrellus redivivus are shaped by the harsh demands of a free-living lifestyle.</title>
        <authorList>
            <person name="Srinivasan J."/>
            <person name="Dillman A.R."/>
            <person name="Macchietto M.G."/>
            <person name="Heikkinen L."/>
            <person name="Lakso M."/>
            <person name="Fracchia K.M."/>
            <person name="Antoshechkin I."/>
            <person name="Mortazavi A."/>
            <person name="Wong G."/>
            <person name="Sternberg P.W."/>
        </authorList>
    </citation>
    <scope>NUCLEOTIDE SEQUENCE [LARGE SCALE GENOMIC DNA]</scope>
    <source>
        <strain evidence="2">MT8872</strain>
    </source>
</reference>
<proteinExistence type="predicted"/>
<dbReference type="AlphaFoldDB" id="A0A7E4VNZ0"/>
<dbReference type="WBParaSite" id="Pan_g23374.t1">
    <property type="protein sequence ID" value="Pan_g23374.t1"/>
    <property type="gene ID" value="Pan_g23374"/>
</dbReference>
<dbReference type="Proteomes" id="UP000492821">
    <property type="component" value="Unassembled WGS sequence"/>
</dbReference>
<feature type="compositionally biased region" description="Basic and acidic residues" evidence="1">
    <location>
        <begin position="76"/>
        <end position="85"/>
    </location>
</feature>
<name>A0A7E4VNZ0_PANRE</name>
<sequence length="103" mass="11936">MPWHPYRSQQQHLHPPSKVFLLQRRFHNSDVDADADIVSDEAIFDFHIVSRRHLQLPTAKKLLPPEGKMRQMGRSLIDKTEEARQRGGAAGAEEMKRRRGRNG</sequence>